<accession>A0A2I0L4X5</accession>
<protein>
    <submittedName>
        <fullName evidence="2">Uncharacterized protein</fullName>
    </submittedName>
</protein>
<organism evidence="2 3">
    <name type="scientific">Punica granatum</name>
    <name type="common">Pomegranate</name>
    <dbReference type="NCBI Taxonomy" id="22663"/>
    <lineage>
        <taxon>Eukaryota</taxon>
        <taxon>Viridiplantae</taxon>
        <taxon>Streptophyta</taxon>
        <taxon>Embryophyta</taxon>
        <taxon>Tracheophyta</taxon>
        <taxon>Spermatophyta</taxon>
        <taxon>Magnoliopsida</taxon>
        <taxon>eudicotyledons</taxon>
        <taxon>Gunneridae</taxon>
        <taxon>Pentapetalae</taxon>
        <taxon>rosids</taxon>
        <taxon>malvids</taxon>
        <taxon>Myrtales</taxon>
        <taxon>Lythraceae</taxon>
        <taxon>Punica</taxon>
    </lineage>
</organism>
<comment type="caution">
    <text evidence="2">The sequence shown here is derived from an EMBL/GenBank/DDBJ whole genome shotgun (WGS) entry which is preliminary data.</text>
</comment>
<keyword evidence="3" id="KW-1185">Reference proteome</keyword>
<name>A0A2I0L4X5_PUNGR</name>
<gene>
    <name evidence="2" type="ORF">CRG98_003953</name>
</gene>
<dbReference type="Proteomes" id="UP000233551">
    <property type="component" value="Unassembled WGS sequence"/>
</dbReference>
<evidence type="ECO:0000313" key="3">
    <source>
        <dbReference type="Proteomes" id="UP000233551"/>
    </source>
</evidence>
<evidence type="ECO:0000313" key="2">
    <source>
        <dbReference type="EMBL" id="PKI75693.1"/>
    </source>
</evidence>
<dbReference type="AlphaFoldDB" id="A0A2I0L4X5"/>
<feature type="region of interest" description="Disordered" evidence="1">
    <location>
        <begin position="1"/>
        <end position="81"/>
    </location>
</feature>
<sequence length="81" mass="8997">MARLSSVTRSLIGSTTELNRPRRILPQAQRATKHAIQAVQDIQHQSKDGREGKFPMRVTNTAALRHPDEKGPKLTGASNIR</sequence>
<evidence type="ECO:0000256" key="1">
    <source>
        <dbReference type="SAM" id="MobiDB-lite"/>
    </source>
</evidence>
<dbReference type="EMBL" id="PGOL01000159">
    <property type="protein sequence ID" value="PKI75693.1"/>
    <property type="molecule type" value="Genomic_DNA"/>
</dbReference>
<proteinExistence type="predicted"/>
<feature type="compositionally biased region" description="Basic and acidic residues" evidence="1">
    <location>
        <begin position="44"/>
        <end position="54"/>
    </location>
</feature>
<reference evidence="2 3" key="1">
    <citation type="submission" date="2017-11" db="EMBL/GenBank/DDBJ databases">
        <title>De-novo sequencing of pomegranate (Punica granatum L.) genome.</title>
        <authorList>
            <person name="Akparov Z."/>
            <person name="Amiraslanov A."/>
            <person name="Hajiyeva S."/>
            <person name="Abbasov M."/>
            <person name="Kaur K."/>
            <person name="Hamwieh A."/>
            <person name="Solovyev V."/>
            <person name="Salamov A."/>
            <person name="Braich B."/>
            <person name="Kosarev P."/>
            <person name="Mahmoud A."/>
            <person name="Hajiyev E."/>
            <person name="Babayeva S."/>
            <person name="Izzatullayeva V."/>
            <person name="Mammadov A."/>
            <person name="Mammadov A."/>
            <person name="Sharifova S."/>
            <person name="Ojaghi J."/>
            <person name="Eynullazada K."/>
            <person name="Bayramov B."/>
            <person name="Abdulazimova A."/>
            <person name="Shahmuradov I."/>
        </authorList>
    </citation>
    <scope>NUCLEOTIDE SEQUENCE [LARGE SCALE GENOMIC DNA]</scope>
    <source>
        <strain evidence="3">cv. AG2017</strain>
        <tissue evidence="2">Leaf</tissue>
    </source>
</reference>
<feature type="compositionally biased region" description="Polar residues" evidence="1">
    <location>
        <begin position="1"/>
        <end position="18"/>
    </location>
</feature>